<accession>A0A1Y2M989</accession>
<proteinExistence type="predicted"/>
<sequence>MWACGPPNFVAHSVRSAATPAASGTDAPNMHSIARTEVHMKFVVGSLKFNQSSTDQRLSTKAIPVLAVSSCLRVLPEPDSCVVETRHLKATLRGEQAKALQTAGCGSNIYEKQLRAKTLLPSSTVAAW</sequence>
<dbReference type="EMBL" id="KZ107839">
    <property type="protein sequence ID" value="OSS52660.1"/>
    <property type="molecule type" value="Genomic_DNA"/>
</dbReference>
<dbReference type="InParanoid" id="A0A1Y2M989"/>
<gene>
    <name evidence="1" type="ORF">B5807_02604</name>
</gene>
<evidence type="ECO:0000313" key="2">
    <source>
        <dbReference type="Proteomes" id="UP000193240"/>
    </source>
</evidence>
<dbReference type="AlphaFoldDB" id="A0A1Y2M989"/>
<protein>
    <submittedName>
        <fullName evidence="1">Uncharacterized protein</fullName>
    </submittedName>
</protein>
<reference evidence="1 2" key="1">
    <citation type="journal article" date="2017" name="Genome Announc.">
        <title>Genome sequence of the saprophytic ascomycete Epicoccum nigrum ICMP 19927 strain isolated from New Zealand.</title>
        <authorList>
            <person name="Fokin M."/>
            <person name="Fleetwood D."/>
            <person name="Weir B.S."/>
            <person name="Villas-Boas S.G."/>
        </authorList>
    </citation>
    <scope>NUCLEOTIDE SEQUENCE [LARGE SCALE GENOMIC DNA]</scope>
    <source>
        <strain evidence="1 2">ICMP 19927</strain>
    </source>
</reference>
<keyword evidence="2" id="KW-1185">Reference proteome</keyword>
<organism evidence="1 2">
    <name type="scientific">Epicoccum nigrum</name>
    <name type="common">Soil fungus</name>
    <name type="synonym">Epicoccum purpurascens</name>
    <dbReference type="NCBI Taxonomy" id="105696"/>
    <lineage>
        <taxon>Eukaryota</taxon>
        <taxon>Fungi</taxon>
        <taxon>Dikarya</taxon>
        <taxon>Ascomycota</taxon>
        <taxon>Pezizomycotina</taxon>
        <taxon>Dothideomycetes</taxon>
        <taxon>Pleosporomycetidae</taxon>
        <taxon>Pleosporales</taxon>
        <taxon>Pleosporineae</taxon>
        <taxon>Didymellaceae</taxon>
        <taxon>Epicoccum</taxon>
    </lineage>
</organism>
<name>A0A1Y2M989_EPING</name>
<evidence type="ECO:0000313" key="1">
    <source>
        <dbReference type="EMBL" id="OSS52660.1"/>
    </source>
</evidence>
<dbReference type="Proteomes" id="UP000193240">
    <property type="component" value="Unassembled WGS sequence"/>
</dbReference>